<protein>
    <recommendedName>
        <fullName evidence="5">Enterobactin synthase component D</fullName>
    </recommendedName>
    <alternativeName>
        <fullName evidence="8">4'-phosphopantetheinyl transferase EntD</fullName>
    </alternativeName>
    <alternativeName>
        <fullName evidence="9">Enterochelin synthase D</fullName>
    </alternativeName>
</protein>
<feature type="binding site" evidence="13">
    <location>
        <position position="146"/>
    </location>
    <ligand>
        <name>Mg(2+)</name>
        <dbReference type="ChEBI" id="CHEBI:18420"/>
    </ligand>
</feature>
<feature type="binding site" evidence="12">
    <location>
        <position position="78"/>
    </location>
    <ligand>
        <name>CoA</name>
        <dbReference type="ChEBI" id="CHEBI:57287"/>
    </ligand>
</feature>
<keyword evidence="17" id="KW-1185">Reference proteome</keyword>
<comment type="subunit">
    <text evidence="4">EntB, EntD, EntE, and EntF form a multienzyme complex called enterobactin synthase.</text>
</comment>
<keyword evidence="7" id="KW-0259">Enterobactin biosynthesis</keyword>
<evidence type="ECO:0000256" key="13">
    <source>
        <dbReference type="PIRSR" id="PIRSR603542-2"/>
    </source>
</evidence>
<feature type="binding site" evidence="12">
    <location>
        <position position="189"/>
    </location>
    <ligand>
        <name>CoA</name>
        <dbReference type="ChEBI" id="CHEBI:57287"/>
    </ligand>
</feature>
<keyword evidence="13" id="KW-0479">Metal-binding</keyword>
<feature type="binding site" evidence="12">
    <location>
        <position position="86"/>
    </location>
    <ligand>
        <name>CoA</name>
        <dbReference type="ChEBI" id="CHEBI:57287"/>
    </ligand>
</feature>
<evidence type="ECO:0000256" key="4">
    <source>
        <dbReference type="ARBA" id="ARBA00011503"/>
    </source>
</evidence>
<dbReference type="GO" id="GO:0000287">
    <property type="term" value="F:magnesium ion binding"/>
    <property type="evidence" value="ECO:0007669"/>
    <property type="project" value="InterPro"/>
</dbReference>
<evidence type="ECO:0000256" key="9">
    <source>
        <dbReference type="ARBA" id="ARBA00031996"/>
    </source>
</evidence>
<evidence type="ECO:0000259" key="15">
    <source>
        <dbReference type="Pfam" id="PF17837"/>
    </source>
</evidence>
<feature type="binding site" evidence="13">
    <location>
        <position position="144"/>
    </location>
    <ligand>
        <name>Mg(2+)</name>
        <dbReference type="ChEBI" id="CHEBI:18420"/>
    </ligand>
</feature>
<dbReference type="GO" id="GO:0009239">
    <property type="term" value="P:enterobactin biosynthetic process"/>
    <property type="evidence" value="ECO:0007669"/>
    <property type="project" value="UniProtKB-UniPathway"/>
</dbReference>
<evidence type="ECO:0000259" key="14">
    <source>
        <dbReference type="Pfam" id="PF01648"/>
    </source>
</evidence>
<dbReference type="GO" id="GO:0008897">
    <property type="term" value="F:holo-[acyl-carrier-protein] synthase activity"/>
    <property type="evidence" value="ECO:0007669"/>
    <property type="project" value="InterPro"/>
</dbReference>
<dbReference type="Pfam" id="PF17837">
    <property type="entry name" value="4PPT_N"/>
    <property type="match status" value="1"/>
</dbReference>
<dbReference type="InterPro" id="IPR037143">
    <property type="entry name" value="4-PPantetheinyl_Trfase_dom_sf"/>
</dbReference>
<evidence type="ECO:0000313" key="17">
    <source>
        <dbReference type="Proteomes" id="UP000095039"/>
    </source>
</evidence>
<comment type="catalytic activity">
    <reaction evidence="10">
        <text>apo-[aryl-carrier protein] + CoA = holo-[aryl-carrier protein] + adenosine 3',5'-bisphosphate + H(+)</text>
        <dbReference type="Rhea" id="RHEA:48404"/>
        <dbReference type="Rhea" id="RHEA-COMP:15903"/>
        <dbReference type="Rhea" id="RHEA-COMP:17557"/>
        <dbReference type="ChEBI" id="CHEBI:15378"/>
        <dbReference type="ChEBI" id="CHEBI:29999"/>
        <dbReference type="ChEBI" id="CHEBI:57287"/>
        <dbReference type="ChEBI" id="CHEBI:58343"/>
        <dbReference type="ChEBI" id="CHEBI:64479"/>
    </reaction>
</comment>
<comment type="pathway">
    <text evidence="2">Siderophore biosynthesis; enterobactin biosynthesis.</text>
</comment>
<proteinExistence type="inferred from homology"/>
<sequence>MLLSKPHIEKIRLRFSPSGHLETDNNRFITDVETSKEHAFPSVLLCRCQFDISQMSNQLKEHYDISVPNDIQQAVTKRKAEYLAGRVVSKWALERIGSKSLHVGRDEDRKPIFPIGFSGSISHSQNTAICVVTTNKHIKYVGIDVENTVTSKVANELKHLIASNHEFSLLRNSGLSINQKVTLIFSAKESLFKAIYPYANQILGFDSSSIISIKNNSLELKLRNDIADKIQSQSVFKCEFIVEREEVTTLVLS</sequence>
<dbReference type="InterPro" id="IPR008278">
    <property type="entry name" value="4-PPantetheinyl_Trfase_dom"/>
</dbReference>
<keyword evidence="6" id="KW-0808">Transferase</keyword>
<dbReference type="PANTHER" id="PTHR38096:SF1">
    <property type="entry name" value="ENTEROBACTIN SYNTHASE COMPONENT D"/>
    <property type="match status" value="1"/>
</dbReference>
<dbReference type="RefSeq" id="WP_017006286.1">
    <property type="nucleotide sequence ID" value="NZ_AJWN02000013.1"/>
</dbReference>
<evidence type="ECO:0000256" key="12">
    <source>
        <dbReference type="PIRSR" id="PIRSR603542-1"/>
    </source>
</evidence>
<dbReference type="Proteomes" id="UP000095039">
    <property type="component" value="Unassembled WGS sequence"/>
</dbReference>
<evidence type="ECO:0000256" key="10">
    <source>
        <dbReference type="ARBA" id="ARBA00049176"/>
    </source>
</evidence>
<dbReference type="AlphaFoldDB" id="A0A1E5CEH2"/>
<dbReference type="SUPFAM" id="SSF56214">
    <property type="entry name" value="4'-phosphopantetheinyl transferase"/>
    <property type="match status" value="2"/>
</dbReference>
<comment type="caution">
    <text evidence="16">The sequence shown here is derived from an EMBL/GenBank/DDBJ whole genome shotgun (WGS) entry which is preliminary data.</text>
</comment>
<dbReference type="GO" id="GO:0009366">
    <property type="term" value="C:enterobactin synthetase complex"/>
    <property type="evidence" value="ECO:0007669"/>
    <property type="project" value="InterPro"/>
</dbReference>
<feature type="binding site" evidence="12">
    <location>
        <position position="203"/>
    </location>
    <ligand>
        <name>CoA</name>
        <dbReference type="ChEBI" id="CHEBI:57287"/>
    </ligand>
</feature>
<dbReference type="PRINTS" id="PR01399">
    <property type="entry name" value="ENTSNTHTASED"/>
</dbReference>
<dbReference type="EMBL" id="AJWN02000013">
    <property type="protein sequence ID" value="OEE63906.1"/>
    <property type="molecule type" value="Genomic_DNA"/>
</dbReference>
<comment type="similarity">
    <text evidence="3">Belongs to the P-Pant transferase superfamily. EntD family.</text>
</comment>
<comment type="catalytic activity">
    <reaction evidence="11">
        <text>apo-[peptidyl-carrier protein] + CoA = holo-[peptidyl-carrier protein] + adenosine 3',5'-bisphosphate + H(+)</text>
        <dbReference type="Rhea" id="RHEA:46228"/>
        <dbReference type="Rhea" id="RHEA-COMP:11479"/>
        <dbReference type="Rhea" id="RHEA-COMP:11480"/>
        <dbReference type="ChEBI" id="CHEBI:15378"/>
        <dbReference type="ChEBI" id="CHEBI:29999"/>
        <dbReference type="ChEBI" id="CHEBI:57287"/>
        <dbReference type="ChEBI" id="CHEBI:58343"/>
        <dbReference type="ChEBI" id="CHEBI:64479"/>
    </reaction>
</comment>
<evidence type="ECO:0000256" key="6">
    <source>
        <dbReference type="ARBA" id="ARBA00022679"/>
    </source>
</evidence>
<dbReference type="GO" id="GO:0005886">
    <property type="term" value="C:plasma membrane"/>
    <property type="evidence" value="ECO:0007669"/>
    <property type="project" value="TreeGrafter"/>
</dbReference>
<feature type="binding site" evidence="12">
    <location>
        <position position="193"/>
    </location>
    <ligand>
        <name>CoA</name>
        <dbReference type="ChEBI" id="CHEBI:57287"/>
    </ligand>
</feature>
<evidence type="ECO:0000313" key="16">
    <source>
        <dbReference type="EMBL" id="OEE63906.1"/>
    </source>
</evidence>
<keyword evidence="13" id="KW-0460">Magnesium</keyword>
<feature type="domain" description="4'-phosphopantetheinyl transferase N-terminal" evidence="15">
    <location>
        <begin position="71"/>
        <end position="132"/>
    </location>
</feature>
<comment type="function">
    <text evidence="1">Involved in the biosynthesis of the siderophore enterobactin (enterochelin), which is a macrocyclic trimeric lactone of N-(2,3-dihydroxybenzoyl)-serine. The serine trilactone serves as a scaffolding for the three catechol functionalities that provide hexadentate coordination for the tightly ligated iron(2+) atoms. Plays an essential role in the assembly of the enterobactin by catalyzing the transfer of the 4'-phosphopantetheine (Ppant) moiety from coenzyme A to the apo-domains of both EntB (ArCP domain) and EntF (PCP domain) to yield their holo-forms which make them competent for the activation of 2,3-dihydroxybenzoate (DHB) and L-serine, respectively.</text>
</comment>
<evidence type="ECO:0000256" key="3">
    <source>
        <dbReference type="ARBA" id="ARBA00008342"/>
    </source>
</evidence>
<dbReference type="InterPro" id="IPR003542">
    <property type="entry name" value="Enbac_synth_compD-like"/>
</dbReference>
<accession>A0A1E5CEH2</accession>
<dbReference type="Pfam" id="PF01648">
    <property type="entry name" value="ACPS"/>
    <property type="match status" value="1"/>
</dbReference>
<reference evidence="16 17" key="1">
    <citation type="journal article" date="2012" name="Science">
        <title>Ecological populations of bacteria act as socially cohesive units of antibiotic production and resistance.</title>
        <authorList>
            <person name="Cordero O.X."/>
            <person name="Wildschutte H."/>
            <person name="Kirkup B."/>
            <person name="Proehl S."/>
            <person name="Ngo L."/>
            <person name="Hussain F."/>
            <person name="Le Roux F."/>
            <person name="Mincer T."/>
            <person name="Polz M.F."/>
        </authorList>
    </citation>
    <scope>NUCLEOTIDE SEQUENCE [LARGE SCALE GENOMIC DNA]</scope>
    <source>
        <strain evidence="16 17">FF-454</strain>
    </source>
</reference>
<evidence type="ECO:0000256" key="2">
    <source>
        <dbReference type="ARBA" id="ARBA00004993"/>
    </source>
</evidence>
<evidence type="ECO:0000256" key="7">
    <source>
        <dbReference type="ARBA" id="ARBA00023191"/>
    </source>
</evidence>
<evidence type="ECO:0000256" key="5">
    <source>
        <dbReference type="ARBA" id="ARBA00019087"/>
    </source>
</evidence>
<feature type="domain" description="4'-phosphopantetheinyl transferase" evidence="14">
    <location>
        <begin position="141"/>
        <end position="227"/>
    </location>
</feature>
<evidence type="ECO:0000256" key="11">
    <source>
        <dbReference type="ARBA" id="ARBA00049191"/>
    </source>
</evidence>
<dbReference type="Gene3D" id="3.90.470.20">
    <property type="entry name" value="4'-phosphopantetheinyl transferase domain"/>
    <property type="match status" value="1"/>
</dbReference>
<evidence type="ECO:0000256" key="8">
    <source>
        <dbReference type="ARBA" id="ARBA00029894"/>
    </source>
</evidence>
<name>A0A1E5CEH2_9GAMM</name>
<feature type="binding site" evidence="12">
    <location>
        <begin position="122"/>
        <end position="123"/>
    </location>
    <ligand>
        <name>CoA</name>
        <dbReference type="ChEBI" id="CHEBI:57287"/>
    </ligand>
</feature>
<dbReference type="PANTHER" id="PTHR38096">
    <property type="entry name" value="ENTEROBACTIN SYNTHASE COMPONENT D"/>
    <property type="match status" value="1"/>
</dbReference>
<dbReference type="UniPathway" id="UPA00017"/>
<comment type="cofactor">
    <cofactor evidence="13">
        <name>Mg(2+)</name>
        <dbReference type="ChEBI" id="CHEBI:18420"/>
    </cofactor>
</comment>
<dbReference type="InterPro" id="IPR041354">
    <property type="entry name" value="4PPT_N"/>
</dbReference>
<organism evidence="16 17">
    <name type="scientific">Enterovibrio norvegicus FF-454</name>
    <dbReference type="NCBI Taxonomy" id="1185651"/>
    <lineage>
        <taxon>Bacteria</taxon>
        <taxon>Pseudomonadati</taxon>
        <taxon>Pseudomonadota</taxon>
        <taxon>Gammaproteobacteria</taxon>
        <taxon>Vibrionales</taxon>
        <taxon>Vibrionaceae</taxon>
        <taxon>Enterovibrio</taxon>
    </lineage>
</organism>
<feature type="binding site" evidence="12">
    <location>
        <position position="144"/>
    </location>
    <ligand>
        <name>CoA</name>
        <dbReference type="ChEBI" id="CHEBI:57287"/>
    </ligand>
</feature>
<evidence type="ECO:0000256" key="1">
    <source>
        <dbReference type="ARBA" id="ARBA00003937"/>
    </source>
</evidence>
<gene>
    <name evidence="16" type="ORF">A1OK_18255</name>
</gene>